<dbReference type="GO" id="GO:0009378">
    <property type="term" value="F:four-way junction helicase activity"/>
    <property type="evidence" value="ECO:0007669"/>
    <property type="project" value="TreeGrafter"/>
</dbReference>
<dbReference type="InterPro" id="IPR036388">
    <property type="entry name" value="WH-like_DNA-bd_sf"/>
</dbReference>
<accession>A0A5C1QKH4</accession>
<dbReference type="AlphaFoldDB" id="A0A5C1QKH4"/>
<organism evidence="15 16">
    <name type="scientific">Oceanispirochaeta crateris</name>
    <dbReference type="NCBI Taxonomy" id="2518645"/>
    <lineage>
        <taxon>Bacteria</taxon>
        <taxon>Pseudomonadati</taxon>
        <taxon>Spirochaetota</taxon>
        <taxon>Spirochaetia</taxon>
        <taxon>Spirochaetales</taxon>
        <taxon>Spirochaetaceae</taxon>
        <taxon>Oceanispirochaeta</taxon>
    </lineage>
</organism>
<dbReference type="GO" id="GO:0005694">
    <property type="term" value="C:chromosome"/>
    <property type="evidence" value="ECO:0007669"/>
    <property type="project" value="TreeGrafter"/>
</dbReference>
<feature type="domain" description="Helicase ATP-binding" evidence="13">
    <location>
        <begin position="42"/>
        <end position="210"/>
    </location>
</feature>
<comment type="catalytic activity">
    <reaction evidence="9">
        <text>Couples ATP hydrolysis with the unwinding of duplex DNA by translocating in the 3'-5' direction.</text>
        <dbReference type="EC" id="5.6.2.4"/>
    </reaction>
</comment>
<name>A0A5C1QKH4_9SPIO</name>
<sequence length="480" mass="54830">MYMTPDPLTQTAKERFDISYLFPYQHLVITNILRSSGYFGEEEQEEAPRNQVVLLPTGAGKSLCFMLPACLLEGLTIVVFPLLGLMADQLRRVEEAGMKGALLKGGMSQSEKAKIWSSVEDGSLNMLLTNPEILILPEVREKLKKVNIAHLVLDEAHTIPEWGETFRPACLKLGEVLPELAAQQITAYTATASPQILEKIKSILFSEVDFNLVMANPDRVNIHYEVLPVLSRMQTLTELIPRIDRPAIIFCSSRRQTEQCALYLRQRLDDQEIRFYHAGLSKELRTDLENWYFRSENGILAATCAYGLGMDKPNIRTVIHYTLPSSVEAYLQESGRAGRDRQPCRAILLYHPSDRLREAENPREDLRERYEKLLTFAEDSETCRRESLLAILEAVPEDCNSCDVCRGKVITVDPTEKTIIDLAQKYSKRFTKKLLKDFLLGRFSHEIRQAYWYRAKGFGILKKWNPDDVQEAIRVLELGL</sequence>
<dbReference type="GO" id="GO:0016787">
    <property type="term" value="F:hydrolase activity"/>
    <property type="evidence" value="ECO:0007669"/>
    <property type="project" value="UniProtKB-KW"/>
</dbReference>
<evidence type="ECO:0000256" key="8">
    <source>
        <dbReference type="ARBA" id="ARBA00023235"/>
    </source>
</evidence>
<keyword evidence="6" id="KW-0067">ATP-binding</keyword>
<dbReference type="RefSeq" id="WP_149484715.1">
    <property type="nucleotide sequence ID" value="NZ_CP036150.1"/>
</dbReference>
<dbReference type="InterPro" id="IPR011545">
    <property type="entry name" value="DEAD/DEAH_box_helicase_dom"/>
</dbReference>
<evidence type="ECO:0000256" key="3">
    <source>
        <dbReference type="ARBA" id="ARBA00022741"/>
    </source>
</evidence>
<dbReference type="SUPFAM" id="SSF52540">
    <property type="entry name" value="P-loop containing nucleoside triphosphate hydrolases"/>
    <property type="match status" value="1"/>
</dbReference>
<dbReference type="Pfam" id="PF00270">
    <property type="entry name" value="DEAD"/>
    <property type="match status" value="1"/>
</dbReference>
<dbReference type="Gene3D" id="1.10.10.10">
    <property type="entry name" value="Winged helix-like DNA-binding domain superfamily/Winged helix DNA-binding domain"/>
    <property type="match status" value="1"/>
</dbReference>
<dbReference type="GO" id="GO:0003677">
    <property type="term" value="F:DNA binding"/>
    <property type="evidence" value="ECO:0007669"/>
    <property type="project" value="UniProtKB-KW"/>
</dbReference>
<dbReference type="PANTHER" id="PTHR13710">
    <property type="entry name" value="DNA HELICASE RECQ FAMILY MEMBER"/>
    <property type="match status" value="1"/>
</dbReference>
<evidence type="ECO:0000259" key="13">
    <source>
        <dbReference type="PROSITE" id="PS51192"/>
    </source>
</evidence>
<dbReference type="GO" id="GO:0046872">
    <property type="term" value="F:metal ion binding"/>
    <property type="evidence" value="ECO:0007669"/>
    <property type="project" value="UniProtKB-KW"/>
</dbReference>
<dbReference type="InterPro" id="IPR004589">
    <property type="entry name" value="DNA_helicase_ATP-dep_RecQ"/>
</dbReference>
<dbReference type="SMART" id="SM00487">
    <property type="entry name" value="DEXDc"/>
    <property type="match status" value="1"/>
</dbReference>
<dbReference type="InterPro" id="IPR001650">
    <property type="entry name" value="Helicase_C-like"/>
</dbReference>
<dbReference type="Gene3D" id="3.40.50.300">
    <property type="entry name" value="P-loop containing nucleotide triphosphate hydrolases"/>
    <property type="match status" value="2"/>
</dbReference>
<dbReference type="OrthoDB" id="9763310at2"/>
<evidence type="ECO:0000313" key="16">
    <source>
        <dbReference type="Proteomes" id="UP000324209"/>
    </source>
</evidence>
<dbReference type="PANTHER" id="PTHR13710:SF105">
    <property type="entry name" value="ATP-DEPENDENT DNA HELICASE Q1"/>
    <property type="match status" value="1"/>
</dbReference>
<evidence type="ECO:0000256" key="12">
    <source>
        <dbReference type="ARBA" id="ARBA00044550"/>
    </source>
</evidence>
<dbReference type="KEGG" id="ock:EXM22_00990"/>
<evidence type="ECO:0000256" key="9">
    <source>
        <dbReference type="ARBA" id="ARBA00034617"/>
    </source>
</evidence>
<dbReference type="EMBL" id="CP036150">
    <property type="protein sequence ID" value="QEN06632.1"/>
    <property type="molecule type" value="Genomic_DNA"/>
</dbReference>
<comment type="similarity">
    <text evidence="1">Belongs to the helicase family. RecQ subfamily.</text>
</comment>
<evidence type="ECO:0000256" key="5">
    <source>
        <dbReference type="ARBA" id="ARBA00022806"/>
    </source>
</evidence>
<keyword evidence="2" id="KW-0479">Metal-binding</keyword>
<dbReference type="SMART" id="SM00490">
    <property type="entry name" value="HELICc"/>
    <property type="match status" value="1"/>
</dbReference>
<gene>
    <name evidence="15" type="ORF">EXM22_00990</name>
</gene>
<feature type="domain" description="Helicase C-terminal" evidence="14">
    <location>
        <begin position="235"/>
        <end position="381"/>
    </location>
</feature>
<evidence type="ECO:0000259" key="14">
    <source>
        <dbReference type="PROSITE" id="PS51194"/>
    </source>
</evidence>
<dbReference type="InterPro" id="IPR032284">
    <property type="entry name" value="RecQ_Zn-bd"/>
</dbReference>
<dbReference type="GO" id="GO:0000724">
    <property type="term" value="P:double-strand break repair via homologous recombination"/>
    <property type="evidence" value="ECO:0007669"/>
    <property type="project" value="TreeGrafter"/>
</dbReference>
<evidence type="ECO:0000256" key="10">
    <source>
        <dbReference type="ARBA" id="ARBA00034808"/>
    </source>
</evidence>
<reference evidence="15 16" key="1">
    <citation type="submission" date="2019-02" db="EMBL/GenBank/DDBJ databases">
        <title>Complete Genome Sequence and Methylome Analysis of free living Spirochaetas.</title>
        <authorList>
            <person name="Fomenkov A."/>
            <person name="Dubinina G."/>
            <person name="Leshcheva N."/>
            <person name="Mikheeva N."/>
            <person name="Grabovich M."/>
            <person name="Vincze T."/>
            <person name="Roberts R.J."/>
        </authorList>
    </citation>
    <scope>NUCLEOTIDE SEQUENCE [LARGE SCALE GENOMIC DNA]</scope>
    <source>
        <strain evidence="15 16">K2</strain>
    </source>
</reference>
<dbReference type="GO" id="GO:0005524">
    <property type="term" value="F:ATP binding"/>
    <property type="evidence" value="ECO:0007669"/>
    <property type="project" value="UniProtKB-KW"/>
</dbReference>
<evidence type="ECO:0000313" key="15">
    <source>
        <dbReference type="EMBL" id="QEN06632.1"/>
    </source>
</evidence>
<dbReference type="Pfam" id="PF16124">
    <property type="entry name" value="RecQ_Zn_bind"/>
    <property type="match status" value="1"/>
</dbReference>
<dbReference type="EC" id="5.6.2.4" evidence="10"/>
<keyword evidence="8" id="KW-0413">Isomerase</keyword>
<dbReference type="PROSITE" id="PS51192">
    <property type="entry name" value="HELICASE_ATP_BIND_1"/>
    <property type="match status" value="1"/>
</dbReference>
<dbReference type="InterPro" id="IPR014001">
    <property type="entry name" value="Helicase_ATP-bd"/>
</dbReference>
<dbReference type="NCBIfam" id="TIGR00614">
    <property type="entry name" value="recQ_fam"/>
    <property type="match status" value="1"/>
</dbReference>
<keyword evidence="5 15" id="KW-0347">Helicase</keyword>
<evidence type="ECO:0000256" key="2">
    <source>
        <dbReference type="ARBA" id="ARBA00022723"/>
    </source>
</evidence>
<keyword evidence="4" id="KW-0378">Hydrolase</keyword>
<dbReference type="Pfam" id="PF00271">
    <property type="entry name" value="Helicase_C"/>
    <property type="match status" value="1"/>
</dbReference>
<evidence type="ECO:0000256" key="7">
    <source>
        <dbReference type="ARBA" id="ARBA00023125"/>
    </source>
</evidence>
<keyword evidence="3" id="KW-0547">Nucleotide-binding</keyword>
<keyword evidence="7" id="KW-0238">DNA-binding</keyword>
<proteinExistence type="inferred from homology"/>
<dbReference type="Proteomes" id="UP000324209">
    <property type="component" value="Chromosome"/>
</dbReference>
<evidence type="ECO:0000256" key="1">
    <source>
        <dbReference type="ARBA" id="ARBA00005446"/>
    </source>
</evidence>
<dbReference type="GO" id="GO:0043138">
    <property type="term" value="F:3'-5' DNA helicase activity"/>
    <property type="evidence" value="ECO:0007669"/>
    <property type="project" value="UniProtKB-EC"/>
</dbReference>
<dbReference type="PROSITE" id="PS51194">
    <property type="entry name" value="HELICASE_CTER"/>
    <property type="match status" value="1"/>
</dbReference>
<protein>
    <recommendedName>
        <fullName evidence="11">ATP-dependent DNA helicase RecQ</fullName>
        <ecNumber evidence="10">5.6.2.4</ecNumber>
    </recommendedName>
    <alternativeName>
        <fullName evidence="12">DNA 3'-5' helicase RecQ</fullName>
    </alternativeName>
</protein>
<evidence type="ECO:0000256" key="6">
    <source>
        <dbReference type="ARBA" id="ARBA00022840"/>
    </source>
</evidence>
<dbReference type="GO" id="GO:0005737">
    <property type="term" value="C:cytoplasm"/>
    <property type="evidence" value="ECO:0007669"/>
    <property type="project" value="TreeGrafter"/>
</dbReference>
<evidence type="ECO:0000256" key="4">
    <source>
        <dbReference type="ARBA" id="ARBA00022801"/>
    </source>
</evidence>
<keyword evidence="16" id="KW-1185">Reference proteome</keyword>
<evidence type="ECO:0000256" key="11">
    <source>
        <dbReference type="ARBA" id="ARBA00044535"/>
    </source>
</evidence>
<dbReference type="InterPro" id="IPR027417">
    <property type="entry name" value="P-loop_NTPase"/>
</dbReference>